<comment type="caution">
    <text evidence="4">The sequence shown here is derived from an EMBL/GenBank/DDBJ whole genome shotgun (WGS) entry which is preliminary data.</text>
</comment>
<proteinExistence type="predicted"/>
<feature type="compositionally biased region" description="Basic and acidic residues" evidence="1">
    <location>
        <begin position="77"/>
        <end position="96"/>
    </location>
</feature>
<dbReference type="InterPro" id="IPR024554">
    <property type="entry name" value="LEC1-like_C"/>
</dbReference>
<dbReference type="GO" id="GO:0035091">
    <property type="term" value="F:phosphatidylinositol binding"/>
    <property type="evidence" value="ECO:0007669"/>
    <property type="project" value="TreeGrafter"/>
</dbReference>
<dbReference type="PANTHER" id="PTHR47185">
    <property type="entry name" value="PX DOMAIN-CONTAINING PROTEIN YPR097W"/>
    <property type="match status" value="1"/>
</dbReference>
<feature type="domain" description="PX" evidence="2">
    <location>
        <begin position="411"/>
        <end position="551"/>
    </location>
</feature>
<gene>
    <name evidence="4" type="ORF">EYR41_005114</name>
</gene>
<feature type="domain" description="PX" evidence="2">
    <location>
        <begin position="215"/>
        <end position="394"/>
    </location>
</feature>
<evidence type="ECO:0000256" key="1">
    <source>
        <dbReference type="SAM" id="MobiDB-lite"/>
    </source>
</evidence>
<dbReference type="EMBL" id="SOZJ01000003">
    <property type="protein sequence ID" value="TGJ69045.1"/>
    <property type="molecule type" value="Genomic_DNA"/>
</dbReference>
<reference evidence="4 5" key="1">
    <citation type="submission" date="2019-03" db="EMBL/GenBank/DDBJ databases">
        <title>Nematode-trapping fungi genome.</title>
        <authorList>
            <person name="Vidal-Diez De Ulzurrun G."/>
        </authorList>
    </citation>
    <scope>NUCLEOTIDE SEQUENCE [LARGE SCALE GENOMIC DNA]</scope>
    <source>
        <strain evidence="4 5">TWF154</strain>
    </source>
</reference>
<feature type="compositionally biased region" description="Low complexity" evidence="1">
    <location>
        <begin position="484"/>
        <end position="500"/>
    </location>
</feature>
<evidence type="ECO:0000259" key="3">
    <source>
        <dbReference type="Pfam" id="PF12828"/>
    </source>
</evidence>
<name>A0A7C8K2B4_ORBOL</name>
<evidence type="ECO:0000313" key="5">
    <source>
        <dbReference type="Proteomes" id="UP000297595"/>
    </source>
</evidence>
<accession>A0A7C8K2B4</accession>
<feature type="compositionally biased region" description="Acidic residues" evidence="1">
    <location>
        <begin position="725"/>
        <end position="740"/>
    </location>
</feature>
<dbReference type="InterPro" id="IPR047168">
    <property type="entry name" value="LEC1-like"/>
</dbReference>
<feature type="region of interest" description="Disordered" evidence="1">
    <location>
        <begin position="717"/>
        <end position="746"/>
    </location>
</feature>
<feature type="region of interest" description="Disordered" evidence="1">
    <location>
        <begin position="39"/>
        <end position="101"/>
    </location>
</feature>
<protein>
    <submittedName>
        <fullName evidence="4">Uncharacterized protein</fullName>
    </submittedName>
</protein>
<evidence type="ECO:0000313" key="4">
    <source>
        <dbReference type="EMBL" id="TGJ69045.1"/>
    </source>
</evidence>
<dbReference type="Proteomes" id="UP000297595">
    <property type="component" value="Unassembled WGS sequence"/>
</dbReference>
<dbReference type="InterPro" id="IPR024555">
    <property type="entry name" value="PX-associated"/>
</dbReference>
<feature type="domain" description="PX-associated" evidence="3">
    <location>
        <begin position="4"/>
        <end position="170"/>
    </location>
</feature>
<dbReference type="Pfam" id="PF12828">
    <property type="entry name" value="PXB"/>
    <property type="match status" value="1"/>
</dbReference>
<feature type="region of interest" description="Disordered" evidence="1">
    <location>
        <begin position="646"/>
        <end position="666"/>
    </location>
</feature>
<feature type="region of interest" description="Disordered" evidence="1">
    <location>
        <begin position="484"/>
        <end position="508"/>
    </location>
</feature>
<dbReference type="Pfam" id="PF12825">
    <property type="entry name" value="DUF3818"/>
    <property type="match status" value="2"/>
</dbReference>
<sequence>MSPVSLTPAQSHALLDILTHRETYTAEIELFKTPGIINSYGPPFQPDPPAIATTPTTTSNSNSNSNSNNRNNNNNNHKNDGTDSSSKKDADNDEPQRITSKSPILQTLFSTFIVPIPGLRDISQDFWSKRIQPLIDDLAKANLSESYDKGSMGIRKTLATAVSALIEYPARGLLGGMPGREIKPDPNRVYDVNHQQDLVDAWREFMRQVVYGDLLDRLFEKAAQSDDLQAHSDLVIAAHQHIVVNLASLAHYVLVTSPKGQTLLSLVERTNKLIPYRIVRQTLKVGNAATMISGMTRLVLAKVSIGTLTNWIGWSSGADEGMNLLQTIIYTVLSWEIKELESRVSKLEKSKDCPSKQHLAAILAYTKLTRLDQEDYRVISKASSTSIVHSIISLAPSSPSTEFTTEGHKLLLEYLSIQLSIRDREHLILVLCKSNPDVLTAAIRDIMQIYDPILRDIHNAVDLSGTISDFERFVNDMIKTAKIPSSDSGSGTSTPTNNENGPKKPPGVEDFVRLFERHQGSCHVFLHQFCKKGDKAKELWLEYAKYAAKQFRRPEGVTGEGAGGFTATLNKLVDELNEEDRKVVLRQMDEYEEYLQKLNQKTKRRMESIISINDGELKKPLKKGPGNFLFKWQELLDSTEITPAEATGGKVRSGKDTSVRAASGVGLDGEKRGGKLVSGIGEIVNGDGVKEVVEMPDVRKTVELLLPRFKEVLASREYLEKKDENDGDDDDDDDDDSDSFFEAKEE</sequence>
<dbReference type="PANTHER" id="PTHR47185:SF2">
    <property type="entry name" value="FUNGAL PROTEIN"/>
    <property type="match status" value="1"/>
</dbReference>
<evidence type="ECO:0000259" key="2">
    <source>
        <dbReference type="Pfam" id="PF12825"/>
    </source>
</evidence>
<dbReference type="AlphaFoldDB" id="A0A7C8K2B4"/>
<organism evidence="4 5">
    <name type="scientific">Orbilia oligospora</name>
    <name type="common">Nematode-trapping fungus</name>
    <name type="synonym">Arthrobotrys oligospora</name>
    <dbReference type="NCBI Taxonomy" id="2813651"/>
    <lineage>
        <taxon>Eukaryota</taxon>
        <taxon>Fungi</taxon>
        <taxon>Dikarya</taxon>
        <taxon>Ascomycota</taxon>
        <taxon>Pezizomycotina</taxon>
        <taxon>Orbiliomycetes</taxon>
        <taxon>Orbiliales</taxon>
        <taxon>Orbiliaceae</taxon>
        <taxon>Orbilia</taxon>
    </lineage>
</organism>
<feature type="compositionally biased region" description="Low complexity" evidence="1">
    <location>
        <begin position="53"/>
        <end position="76"/>
    </location>
</feature>